<comment type="subcellular location">
    <subcellularLocation>
        <location evidence="2">Cell membrane</location>
        <topology evidence="2">Multi-pass membrane protein</topology>
    </subcellularLocation>
</comment>
<dbReference type="GO" id="GO:0005524">
    <property type="term" value="F:ATP binding"/>
    <property type="evidence" value="ECO:0007669"/>
    <property type="project" value="UniProtKB-KW"/>
</dbReference>
<dbReference type="SMART" id="SM00388">
    <property type="entry name" value="HisKA"/>
    <property type="match status" value="1"/>
</dbReference>
<keyword evidence="11 14" id="KW-1133">Transmembrane helix</keyword>
<dbReference type="EC" id="2.7.13.3" evidence="3"/>
<dbReference type="Pfam" id="PF00512">
    <property type="entry name" value="HisKA"/>
    <property type="match status" value="1"/>
</dbReference>
<feature type="transmembrane region" description="Helical" evidence="14">
    <location>
        <begin position="163"/>
        <end position="184"/>
    </location>
</feature>
<evidence type="ECO:0000256" key="8">
    <source>
        <dbReference type="ARBA" id="ARBA00022741"/>
    </source>
</evidence>
<keyword evidence="6" id="KW-0808">Transferase</keyword>
<evidence type="ECO:0000256" key="6">
    <source>
        <dbReference type="ARBA" id="ARBA00022679"/>
    </source>
</evidence>
<dbReference type="PRINTS" id="PR00344">
    <property type="entry name" value="BCTRLSENSOR"/>
</dbReference>
<proteinExistence type="predicted"/>
<evidence type="ECO:0000256" key="10">
    <source>
        <dbReference type="ARBA" id="ARBA00022840"/>
    </source>
</evidence>
<keyword evidence="12" id="KW-0902">Two-component regulatory system</keyword>
<evidence type="ECO:0000256" key="4">
    <source>
        <dbReference type="ARBA" id="ARBA00022475"/>
    </source>
</evidence>
<dbReference type="CDD" id="cd00082">
    <property type="entry name" value="HisKA"/>
    <property type="match status" value="1"/>
</dbReference>
<sequence>MTLLKGLLINLLVILVLVLFYNMVVVNQQKRISPRFQKSVLAFFSSILIILSLLLAIAIEENFVYDLRFIPFLLGSLYGGKKVTLWLGALLITARIPIGGDGIWLTALLVICFSLIFFCLSSRFEEKPIKWRLFFTTFLAFLYSILALLIPSFYYGFHTIETFFIYSLVLTAATFFVTYLTELLRTTCILQQKTIKNEKMEIVSHLAASISHEVRNPLTSIIGFLQLILEQRDVPDKCKIYASLALDEASRTAVIIDDYLTFANPHPEKLHALEIDKEILQCRDLISPLALKHSVDMKIVFFHTDKIKGEPHKFRQALLNICKNSIEAMPTGGTLTIVTATKYNETFIHITDTGQGMSPAHLARLGEPYFSLKEQKGTGLGMMVVFRIVEGMGGNIKVNSEEQIGTSITLSFPSFA</sequence>
<keyword evidence="4" id="KW-1003">Cell membrane</keyword>
<feature type="transmembrane region" description="Helical" evidence="14">
    <location>
        <begin position="103"/>
        <end position="121"/>
    </location>
</feature>
<dbReference type="SUPFAM" id="SSF55874">
    <property type="entry name" value="ATPase domain of HSP90 chaperone/DNA topoisomerase II/histidine kinase"/>
    <property type="match status" value="1"/>
</dbReference>
<evidence type="ECO:0000256" key="3">
    <source>
        <dbReference type="ARBA" id="ARBA00012438"/>
    </source>
</evidence>
<feature type="transmembrane region" description="Helical" evidence="14">
    <location>
        <begin position="133"/>
        <end position="157"/>
    </location>
</feature>
<dbReference type="Pfam" id="PF07694">
    <property type="entry name" value="5TM-5TMR_LYT"/>
    <property type="match status" value="1"/>
</dbReference>
<dbReference type="InterPro" id="IPR005467">
    <property type="entry name" value="His_kinase_dom"/>
</dbReference>
<evidence type="ECO:0000256" key="11">
    <source>
        <dbReference type="ARBA" id="ARBA00022989"/>
    </source>
</evidence>
<dbReference type="AlphaFoldDB" id="A0A919WIL9"/>
<comment type="catalytic activity">
    <reaction evidence="1">
        <text>ATP + protein L-histidine = ADP + protein N-phospho-L-histidine.</text>
        <dbReference type="EC" id="2.7.13.3"/>
    </reaction>
</comment>
<dbReference type="PANTHER" id="PTHR43065:SF46">
    <property type="entry name" value="C4-DICARBOXYLATE TRANSPORT SENSOR PROTEIN DCTB"/>
    <property type="match status" value="1"/>
</dbReference>
<dbReference type="InterPro" id="IPR036097">
    <property type="entry name" value="HisK_dim/P_sf"/>
</dbReference>
<dbReference type="Gene3D" id="3.30.565.10">
    <property type="entry name" value="Histidine kinase-like ATPase, C-terminal domain"/>
    <property type="match status" value="1"/>
</dbReference>
<feature type="transmembrane region" description="Helical" evidence="14">
    <location>
        <begin position="39"/>
        <end position="59"/>
    </location>
</feature>
<dbReference type="Proteomes" id="UP000682111">
    <property type="component" value="Unassembled WGS sequence"/>
</dbReference>
<dbReference type="EMBL" id="BORC01000004">
    <property type="protein sequence ID" value="GIN62715.1"/>
    <property type="molecule type" value="Genomic_DNA"/>
</dbReference>
<evidence type="ECO:0000256" key="5">
    <source>
        <dbReference type="ARBA" id="ARBA00022553"/>
    </source>
</evidence>
<gene>
    <name evidence="16" type="primary">kinB_2</name>
    <name evidence="16" type="ORF">J27TS8_27080</name>
</gene>
<reference evidence="16" key="1">
    <citation type="submission" date="2021-03" db="EMBL/GenBank/DDBJ databases">
        <title>Antimicrobial resistance genes in bacteria isolated from Japanese honey, and their potential for conferring macrolide and lincosamide resistance in the American foulbrood pathogen Paenibacillus larvae.</title>
        <authorList>
            <person name="Okamoto M."/>
            <person name="Kumagai M."/>
            <person name="Kanamori H."/>
            <person name="Takamatsu D."/>
        </authorList>
    </citation>
    <scope>NUCLEOTIDE SEQUENCE</scope>
    <source>
        <strain evidence="16">J27TS8</strain>
    </source>
</reference>
<evidence type="ECO:0000256" key="9">
    <source>
        <dbReference type="ARBA" id="ARBA00022777"/>
    </source>
</evidence>
<dbReference type="PROSITE" id="PS50109">
    <property type="entry name" value="HIS_KIN"/>
    <property type="match status" value="1"/>
</dbReference>
<dbReference type="RefSeq" id="WP_212933908.1">
    <property type="nucleotide sequence ID" value="NZ_BORC01000004.1"/>
</dbReference>
<keyword evidence="9 16" id="KW-0418">Kinase</keyword>
<keyword evidence="5" id="KW-0597">Phosphoprotein</keyword>
<keyword evidence="13 14" id="KW-0472">Membrane</keyword>
<comment type="caution">
    <text evidence="16">The sequence shown here is derived from an EMBL/GenBank/DDBJ whole genome shotgun (WGS) entry which is preliminary data.</text>
</comment>
<dbReference type="PANTHER" id="PTHR43065">
    <property type="entry name" value="SENSOR HISTIDINE KINASE"/>
    <property type="match status" value="1"/>
</dbReference>
<dbReference type="InterPro" id="IPR004358">
    <property type="entry name" value="Sig_transdc_His_kin-like_C"/>
</dbReference>
<keyword evidence="7 14" id="KW-0812">Transmembrane</keyword>
<dbReference type="SMART" id="SM00387">
    <property type="entry name" value="HATPase_c"/>
    <property type="match status" value="1"/>
</dbReference>
<protein>
    <recommendedName>
        <fullName evidence="3">histidine kinase</fullName>
        <ecNumber evidence="3">2.7.13.3</ecNumber>
    </recommendedName>
</protein>
<evidence type="ECO:0000313" key="17">
    <source>
        <dbReference type="Proteomes" id="UP000682111"/>
    </source>
</evidence>
<dbReference type="GO" id="GO:0000155">
    <property type="term" value="F:phosphorelay sensor kinase activity"/>
    <property type="evidence" value="ECO:0007669"/>
    <property type="project" value="InterPro"/>
</dbReference>
<dbReference type="InterPro" id="IPR003661">
    <property type="entry name" value="HisK_dim/P_dom"/>
</dbReference>
<evidence type="ECO:0000256" key="2">
    <source>
        <dbReference type="ARBA" id="ARBA00004651"/>
    </source>
</evidence>
<accession>A0A919WIL9</accession>
<feature type="domain" description="Histidine kinase" evidence="15">
    <location>
        <begin position="209"/>
        <end position="416"/>
    </location>
</feature>
<dbReference type="InterPro" id="IPR003594">
    <property type="entry name" value="HATPase_dom"/>
</dbReference>
<keyword evidence="10" id="KW-0067">ATP-binding</keyword>
<keyword evidence="17" id="KW-1185">Reference proteome</keyword>
<evidence type="ECO:0000256" key="7">
    <source>
        <dbReference type="ARBA" id="ARBA00022692"/>
    </source>
</evidence>
<evidence type="ECO:0000256" key="12">
    <source>
        <dbReference type="ARBA" id="ARBA00023012"/>
    </source>
</evidence>
<dbReference type="SUPFAM" id="SSF47384">
    <property type="entry name" value="Homodimeric domain of signal transducing histidine kinase"/>
    <property type="match status" value="1"/>
</dbReference>
<name>A0A919WIL9_9BACI</name>
<evidence type="ECO:0000256" key="14">
    <source>
        <dbReference type="SAM" id="Phobius"/>
    </source>
</evidence>
<evidence type="ECO:0000313" key="16">
    <source>
        <dbReference type="EMBL" id="GIN62715.1"/>
    </source>
</evidence>
<dbReference type="InterPro" id="IPR011620">
    <property type="entry name" value="Sig_transdc_His_kinase_LytS_TM"/>
</dbReference>
<dbReference type="Pfam" id="PF02518">
    <property type="entry name" value="HATPase_c"/>
    <property type="match status" value="1"/>
</dbReference>
<evidence type="ECO:0000259" key="15">
    <source>
        <dbReference type="PROSITE" id="PS50109"/>
    </source>
</evidence>
<evidence type="ECO:0000256" key="13">
    <source>
        <dbReference type="ARBA" id="ARBA00023136"/>
    </source>
</evidence>
<dbReference type="GO" id="GO:0071555">
    <property type="term" value="P:cell wall organization"/>
    <property type="evidence" value="ECO:0007669"/>
    <property type="project" value="InterPro"/>
</dbReference>
<dbReference type="GO" id="GO:0005886">
    <property type="term" value="C:plasma membrane"/>
    <property type="evidence" value="ECO:0007669"/>
    <property type="project" value="UniProtKB-SubCell"/>
</dbReference>
<evidence type="ECO:0000256" key="1">
    <source>
        <dbReference type="ARBA" id="ARBA00000085"/>
    </source>
</evidence>
<dbReference type="InterPro" id="IPR036890">
    <property type="entry name" value="HATPase_C_sf"/>
</dbReference>
<keyword evidence="8" id="KW-0547">Nucleotide-binding</keyword>
<dbReference type="Gene3D" id="1.10.287.130">
    <property type="match status" value="1"/>
</dbReference>
<feature type="transmembrane region" description="Helical" evidence="14">
    <location>
        <begin position="6"/>
        <end position="27"/>
    </location>
</feature>
<organism evidence="16 17">
    <name type="scientific">Robertmurraya siralis</name>
    <dbReference type="NCBI Taxonomy" id="77777"/>
    <lineage>
        <taxon>Bacteria</taxon>
        <taxon>Bacillati</taxon>
        <taxon>Bacillota</taxon>
        <taxon>Bacilli</taxon>
        <taxon>Bacillales</taxon>
        <taxon>Bacillaceae</taxon>
        <taxon>Robertmurraya</taxon>
    </lineage>
</organism>